<sequence length="378" mass="44533">MVKYIIIFSLLYSSTYCINDKYTNFGLKLFKNIINDAVNKNVIFSPFGVSMATSMLQLLTSENTRNELVTSMNYDIDHDNDKNIINSKYIFNDIFVDKSIYINNDISKKFFNKFKSTLKIVDFIKPNDIVLINKYIEDKTNKNIMNIIDTDSINHLTKMMLLNTMYFKSEWKDKFNPNNTFRGIFHKENGQDVTVQMMRKNFNNINVGKFKVPSIEKFEYTVIELPYKDKNISMYMVIPNDKKCSIYTISKYLSVNLINFWNKHMKKDFYNIIIPKFKYEYEINFKNLFNKVGIYDIFDSDKANFKPMTDDKIFINKALQRTKIIIDETGTEASAVTYIDAILKSVYEMIIFDRPFLFLIINKSNNAVYFSGIVNEPN</sequence>
<dbReference type="PROSITE" id="PS00284">
    <property type="entry name" value="SERPIN"/>
    <property type="match status" value="1"/>
</dbReference>
<dbReference type="Gene3D" id="3.30.497.10">
    <property type="entry name" value="Antithrombin, subunit I, domain 2"/>
    <property type="match status" value="1"/>
</dbReference>
<comment type="similarity">
    <text evidence="1">Belongs to the serpin family. Poxviruses subfamily.</text>
</comment>
<organism evidence="3 4">
    <name type="scientific">Cotia virus</name>
    <dbReference type="NCBI Taxonomy" id="39444"/>
    <lineage>
        <taxon>Viruses</taxon>
        <taxon>Varidnaviria</taxon>
        <taxon>Bamfordvirae</taxon>
        <taxon>Nucleocytoviricota</taxon>
        <taxon>Pokkesviricetes</taxon>
        <taxon>Chitovirales</taxon>
        <taxon>Poxviridae</taxon>
        <taxon>Chordopoxvirinae</taxon>
        <taxon>Oryzopoxvirus</taxon>
        <taxon>Oryzopoxvirus cotia</taxon>
    </lineage>
</organism>
<evidence type="ECO:0000259" key="2">
    <source>
        <dbReference type="SMART" id="SM00093"/>
    </source>
</evidence>
<dbReference type="InterPro" id="IPR036186">
    <property type="entry name" value="Serpin_sf"/>
</dbReference>
<dbReference type="MEROPS" id="I04.077"/>
<dbReference type="InterPro" id="IPR042185">
    <property type="entry name" value="Serpin_sf_2"/>
</dbReference>
<evidence type="ECO:0000313" key="4">
    <source>
        <dbReference type="Proteomes" id="UP000121784"/>
    </source>
</evidence>
<dbReference type="GO" id="GO:0004867">
    <property type="term" value="F:serine-type endopeptidase inhibitor activity"/>
    <property type="evidence" value="ECO:0007669"/>
    <property type="project" value="InterPro"/>
</dbReference>
<dbReference type="EMBL" id="KM595078">
    <property type="protein sequence ID" value="AIT70647.1"/>
    <property type="molecule type" value="Genomic_DNA"/>
</dbReference>
<gene>
    <name evidence="3" type="primary">32</name>
</gene>
<dbReference type="GO" id="GO:0005615">
    <property type="term" value="C:extracellular space"/>
    <property type="evidence" value="ECO:0007669"/>
    <property type="project" value="InterPro"/>
</dbReference>
<reference evidence="3 4" key="1">
    <citation type="submission" date="2014-09" db="EMBL/GenBank/DDBJ databases">
        <title>Complete Genome Sequence of the Embu Virus Strain SPAn 880.</title>
        <authorList>
            <person name="Ibrahim M.S."/>
            <person name="Antwerpen M.H."/>
            <person name="Georgi E."/>
            <person name="Vette P."/>
            <person name="Zoeller G."/>
            <person name="Meyer H."/>
        </authorList>
    </citation>
    <scope>NUCLEOTIDE SEQUENCE [LARGE SCALE GENOMIC DNA]</scope>
    <source>
        <strain evidence="3">SPAn880</strain>
    </source>
</reference>
<name>A0A097IVL0_9POXV</name>
<dbReference type="InterPro" id="IPR042178">
    <property type="entry name" value="Serpin_sf_1"/>
</dbReference>
<dbReference type="Proteomes" id="UP000121784">
    <property type="component" value="Segment"/>
</dbReference>
<dbReference type="InterPro" id="IPR023795">
    <property type="entry name" value="Serpin_CS"/>
</dbReference>
<dbReference type="SMART" id="SM00093">
    <property type="entry name" value="SERPIN"/>
    <property type="match status" value="1"/>
</dbReference>
<dbReference type="InterPro" id="IPR023796">
    <property type="entry name" value="Serpin_dom"/>
</dbReference>
<dbReference type="PANTHER" id="PTHR11461">
    <property type="entry name" value="SERINE PROTEASE INHIBITOR, SERPIN"/>
    <property type="match status" value="1"/>
</dbReference>
<dbReference type="SUPFAM" id="SSF56574">
    <property type="entry name" value="Serpins"/>
    <property type="match status" value="1"/>
</dbReference>
<proteinExistence type="inferred from homology"/>
<dbReference type="PANTHER" id="PTHR11461:SF49">
    <property type="entry name" value="PLASMINOGEN ACTIVATOR INHIBITOR 1"/>
    <property type="match status" value="1"/>
</dbReference>
<protein>
    <submittedName>
        <fullName evidence="3">Serpin-like SPI-3</fullName>
    </submittedName>
</protein>
<dbReference type="Gene3D" id="2.30.39.10">
    <property type="entry name" value="Alpha-1-antitrypsin, domain 1"/>
    <property type="match status" value="1"/>
</dbReference>
<accession>A0A097IVL0</accession>
<evidence type="ECO:0000256" key="1">
    <source>
        <dbReference type="ARBA" id="ARBA00008009"/>
    </source>
</evidence>
<dbReference type="InterPro" id="IPR000215">
    <property type="entry name" value="Serpin_fam"/>
</dbReference>
<evidence type="ECO:0000313" key="3">
    <source>
        <dbReference type="EMBL" id="AIT70647.1"/>
    </source>
</evidence>
<dbReference type="Pfam" id="PF00079">
    <property type="entry name" value="Serpin"/>
    <property type="match status" value="1"/>
</dbReference>
<feature type="domain" description="Serpin" evidence="2">
    <location>
        <begin position="27"/>
        <end position="377"/>
    </location>
</feature>